<feature type="transmembrane region" description="Helical" evidence="5">
    <location>
        <begin position="40"/>
        <end position="63"/>
    </location>
</feature>
<dbReference type="PANTHER" id="PTHR10361:SF24">
    <property type="entry name" value="P3 PROTEIN"/>
    <property type="match status" value="1"/>
</dbReference>
<evidence type="ECO:0000256" key="1">
    <source>
        <dbReference type="ARBA" id="ARBA00004141"/>
    </source>
</evidence>
<dbReference type="EMBL" id="CP118605">
    <property type="protein sequence ID" value="WGL16020.1"/>
    <property type="molecule type" value="Genomic_DNA"/>
</dbReference>
<evidence type="ECO:0000256" key="4">
    <source>
        <dbReference type="ARBA" id="ARBA00023136"/>
    </source>
</evidence>
<dbReference type="Pfam" id="PF01758">
    <property type="entry name" value="SBF"/>
    <property type="match status" value="1"/>
</dbReference>
<evidence type="ECO:0000256" key="2">
    <source>
        <dbReference type="ARBA" id="ARBA00022692"/>
    </source>
</evidence>
<feature type="transmembrane region" description="Helical" evidence="5">
    <location>
        <begin position="69"/>
        <end position="89"/>
    </location>
</feature>
<dbReference type="RefSeq" id="WP_280319303.1">
    <property type="nucleotide sequence ID" value="NZ_CP118605.1"/>
</dbReference>
<dbReference type="Gene3D" id="1.20.1530.20">
    <property type="match status" value="1"/>
</dbReference>
<dbReference type="PANTHER" id="PTHR10361">
    <property type="entry name" value="SODIUM-BILE ACID COTRANSPORTER"/>
    <property type="match status" value="1"/>
</dbReference>
<dbReference type="Proteomes" id="UP001236500">
    <property type="component" value="Chromosome"/>
</dbReference>
<feature type="transmembrane region" description="Helical" evidence="5">
    <location>
        <begin position="96"/>
        <end position="120"/>
    </location>
</feature>
<feature type="transmembrane region" description="Helical" evidence="5">
    <location>
        <begin position="140"/>
        <end position="160"/>
    </location>
</feature>
<evidence type="ECO:0000313" key="7">
    <source>
        <dbReference type="Proteomes" id="UP001236500"/>
    </source>
</evidence>
<keyword evidence="4 5" id="KW-0472">Membrane</keyword>
<evidence type="ECO:0000256" key="5">
    <source>
        <dbReference type="SAM" id="Phobius"/>
    </source>
</evidence>
<evidence type="ECO:0000313" key="6">
    <source>
        <dbReference type="EMBL" id="WGL16020.1"/>
    </source>
</evidence>
<feature type="transmembrane region" description="Helical" evidence="5">
    <location>
        <begin position="260"/>
        <end position="280"/>
    </location>
</feature>
<gene>
    <name evidence="6" type="ORF">PVT68_14740</name>
</gene>
<feature type="transmembrane region" description="Helical" evidence="5">
    <location>
        <begin position="198"/>
        <end position="219"/>
    </location>
</feature>
<evidence type="ECO:0000256" key="3">
    <source>
        <dbReference type="ARBA" id="ARBA00022989"/>
    </source>
</evidence>
<proteinExistence type="predicted"/>
<accession>A0ABY8NAS0</accession>
<dbReference type="InterPro" id="IPR038770">
    <property type="entry name" value="Na+/solute_symporter_sf"/>
</dbReference>
<organism evidence="6 7">
    <name type="scientific">Microbulbifer bruguierae</name>
    <dbReference type="NCBI Taxonomy" id="3029061"/>
    <lineage>
        <taxon>Bacteria</taxon>
        <taxon>Pseudomonadati</taxon>
        <taxon>Pseudomonadota</taxon>
        <taxon>Gammaproteobacteria</taxon>
        <taxon>Cellvibrionales</taxon>
        <taxon>Microbulbiferaceae</taxon>
        <taxon>Microbulbifer</taxon>
    </lineage>
</organism>
<reference evidence="6 7" key="1">
    <citation type="submission" date="2023-02" db="EMBL/GenBank/DDBJ databases">
        <title>Description and genomic characterization of Microbulbifer bruguierae sp. nov., isolated from the sediment of mangrove plant Bruguiera sexangula.</title>
        <authorList>
            <person name="Long M."/>
        </authorList>
    </citation>
    <scope>NUCLEOTIDE SEQUENCE [LARGE SCALE GENOMIC DNA]</scope>
    <source>
        <strain evidence="6 7">H12</strain>
    </source>
</reference>
<protein>
    <submittedName>
        <fullName evidence="6">Bile acid:sodium symporter family protein</fullName>
    </submittedName>
</protein>
<feature type="transmembrane region" description="Helical" evidence="5">
    <location>
        <begin position="6"/>
        <end position="28"/>
    </location>
</feature>
<name>A0ABY8NAS0_9GAMM</name>
<feature type="transmembrane region" description="Helical" evidence="5">
    <location>
        <begin position="172"/>
        <end position="192"/>
    </location>
</feature>
<comment type="subcellular location">
    <subcellularLocation>
        <location evidence="1">Membrane</location>
        <topology evidence="1">Multi-pass membrane protein</topology>
    </subcellularLocation>
</comment>
<keyword evidence="3 5" id="KW-1133">Transmembrane helix</keyword>
<dbReference type="InterPro" id="IPR004710">
    <property type="entry name" value="Bilac:Na_transpt"/>
</dbReference>
<keyword evidence="7" id="KW-1185">Reference proteome</keyword>
<sequence length="305" mass="31583">MESSPLISIGLPISLFIIMIGIGMTLTARDFHQVTVKPTGLIAGTITQILLMPMAAFALAWALQLPPAMAVGLVIIAACPGGTTSNLFTLLARGNVALSIVLTVSASMITIMSLPVFANYALGVYFGTQQEIQLPFGKTVLMLSLIVLLPVAIGMGIRAIQPALAARAESLVSVFGGLVLAVLIVGIVYGIRDRFLDLLIQAGPATVSLNLLGIGLGFLSMKLAGLGKREGLAIATELGIKNGTLGLMVTLTLLQSSDMSIPSAIYGVIMFPIGFLLVALGRRIVKIDAREGSATNSAVPTGEAG</sequence>
<keyword evidence="2 5" id="KW-0812">Transmembrane</keyword>
<dbReference type="InterPro" id="IPR002657">
    <property type="entry name" value="BilAc:Na_symport/Acr3"/>
</dbReference>